<evidence type="ECO:0000256" key="3">
    <source>
        <dbReference type="ARBA" id="ARBA00023125"/>
    </source>
</evidence>
<dbReference type="PANTHER" id="PTHR30537">
    <property type="entry name" value="HTH-TYPE TRANSCRIPTIONAL REGULATOR"/>
    <property type="match status" value="1"/>
</dbReference>
<keyword evidence="3" id="KW-0238">DNA-binding</keyword>
<protein>
    <submittedName>
        <fullName evidence="6">LysR family transcriptional regulator</fullName>
    </submittedName>
</protein>
<dbReference type="Gene3D" id="1.10.10.10">
    <property type="entry name" value="Winged helix-like DNA-binding domain superfamily/Winged helix DNA-binding domain"/>
    <property type="match status" value="1"/>
</dbReference>
<dbReference type="RefSeq" id="WP_284137032.1">
    <property type="nucleotide sequence ID" value="NZ_JASJUT010000003.1"/>
</dbReference>
<gene>
    <name evidence="6" type="ORF">QNM18_09495</name>
</gene>
<proteinExistence type="inferred from homology"/>
<evidence type="ECO:0000313" key="7">
    <source>
        <dbReference type="Proteomes" id="UP001231915"/>
    </source>
</evidence>
<dbReference type="InterPro" id="IPR036388">
    <property type="entry name" value="WH-like_DNA-bd_sf"/>
</dbReference>
<dbReference type="InterPro" id="IPR058163">
    <property type="entry name" value="LysR-type_TF_proteobact-type"/>
</dbReference>
<evidence type="ECO:0000256" key="4">
    <source>
        <dbReference type="ARBA" id="ARBA00023163"/>
    </source>
</evidence>
<reference evidence="6 7" key="1">
    <citation type="submission" date="2023-05" db="EMBL/GenBank/DDBJ databases">
        <title>Pseudoalteromonas ardens sp. nov., Pseudoalteromonas obscura sp. nov., and Pseudoalteromonas umbrosa sp. nov., isolated from the coral Montipora capitata.</title>
        <authorList>
            <person name="Thomas E.M."/>
            <person name="Smith E.M."/>
            <person name="Papke E."/>
            <person name="Shlafstein M.D."/>
            <person name="Oline D.K."/>
            <person name="Videau P."/>
            <person name="Saw J.H."/>
            <person name="Strangman W.K."/>
            <person name="Ushijima B."/>
        </authorList>
    </citation>
    <scope>NUCLEOTIDE SEQUENCE [LARGE SCALE GENOMIC DNA]</scope>
    <source>
        <strain evidence="6 7">P94</strain>
    </source>
</reference>
<keyword evidence="4" id="KW-0804">Transcription</keyword>
<evidence type="ECO:0000259" key="5">
    <source>
        <dbReference type="PROSITE" id="PS50931"/>
    </source>
</evidence>
<accession>A0ABT7EJQ0</accession>
<dbReference type="Gene3D" id="3.40.190.290">
    <property type="match status" value="1"/>
</dbReference>
<dbReference type="InterPro" id="IPR000847">
    <property type="entry name" value="LysR_HTH_N"/>
</dbReference>
<keyword evidence="7" id="KW-1185">Reference proteome</keyword>
<evidence type="ECO:0000256" key="2">
    <source>
        <dbReference type="ARBA" id="ARBA00023015"/>
    </source>
</evidence>
<keyword evidence="2" id="KW-0805">Transcription regulation</keyword>
<dbReference type="Pfam" id="PF03466">
    <property type="entry name" value="LysR_substrate"/>
    <property type="match status" value="1"/>
</dbReference>
<dbReference type="InterPro" id="IPR036390">
    <property type="entry name" value="WH_DNA-bd_sf"/>
</dbReference>
<comment type="similarity">
    <text evidence="1">Belongs to the LysR transcriptional regulatory family.</text>
</comment>
<dbReference type="SUPFAM" id="SSF53850">
    <property type="entry name" value="Periplasmic binding protein-like II"/>
    <property type="match status" value="1"/>
</dbReference>
<dbReference type="Proteomes" id="UP001231915">
    <property type="component" value="Unassembled WGS sequence"/>
</dbReference>
<dbReference type="CDD" id="cd08422">
    <property type="entry name" value="PBP2_CrgA_like"/>
    <property type="match status" value="1"/>
</dbReference>
<organism evidence="6 7">
    <name type="scientific">Pseudoalteromonas obscura</name>
    <dbReference type="NCBI Taxonomy" id="3048491"/>
    <lineage>
        <taxon>Bacteria</taxon>
        <taxon>Pseudomonadati</taxon>
        <taxon>Pseudomonadota</taxon>
        <taxon>Gammaproteobacteria</taxon>
        <taxon>Alteromonadales</taxon>
        <taxon>Pseudoalteromonadaceae</taxon>
        <taxon>Pseudoalteromonas</taxon>
    </lineage>
</organism>
<dbReference type="InterPro" id="IPR005119">
    <property type="entry name" value="LysR_subst-bd"/>
</dbReference>
<dbReference type="PANTHER" id="PTHR30537:SF5">
    <property type="entry name" value="HTH-TYPE TRANSCRIPTIONAL ACTIVATOR TTDR-RELATED"/>
    <property type="match status" value="1"/>
</dbReference>
<evidence type="ECO:0000256" key="1">
    <source>
        <dbReference type="ARBA" id="ARBA00009437"/>
    </source>
</evidence>
<dbReference type="PROSITE" id="PS50931">
    <property type="entry name" value="HTH_LYSR"/>
    <property type="match status" value="1"/>
</dbReference>
<dbReference type="EMBL" id="JASJUT010000003">
    <property type="protein sequence ID" value="MDK2595275.1"/>
    <property type="molecule type" value="Genomic_DNA"/>
</dbReference>
<name>A0ABT7EJQ0_9GAMM</name>
<evidence type="ECO:0000313" key="6">
    <source>
        <dbReference type="EMBL" id="MDK2595275.1"/>
    </source>
</evidence>
<sequence>MNEHKRIELLLLFVKLAEELSYTKAAHALGISKGQLSEKIKRFEQVLNTPLLVRTTRNVKLTQYGVQVYEQGKLIRAQLFELERSINNDEISGVIRITAPRMFAQVYLSEICCEFKKRYNDIEFEIDASYRTHNLNVKDYDVAFRATVSPPQDMVAIKLFDYQHIIAASPNYLSETDTLSTPLDLANHTCIVVNQQKQWPFKEQSIPVTGWLSTNDNNLVKQYALQNVGLIRIADYFVKQELKTGRLISVLDEFIEKHSNGMYLFYPQTSQPAHKLRTFIQFVRAYFEQTNYDNKN</sequence>
<dbReference type="Pfam" id="PF00126">
    <property type="entry name" value="HTH_1"/>
    <property type="match status" value="1"/>
</dbReference>
<comment type="caution">
    <text evidence="6">The sequence shown here is derived from an EMBL/GenBank/DDBJ whole genome shotgun (WGS) entry which is preliminary data.</text>
</comment>
<dbReference type="SUPFAM" id="SSF46785">
    <property type="entry name" value="Winged helix' DNA-binding domain"/>
    <property type="match status" value="1"/>
</dbReference>
<feature type="domain" description="HTH lysR-type" evidence="5">
    <location>
        <begin position="1"/>
        <end position="62"/>
    </location>
</feature>